<dbReference type="PANTHER" id="PTHR35981">
    <property type="entry name" value="ION TRANSPORT PEPTIDE, ISOFORM C"/>
    <property type="match status" value="1"/>
</dbReference>
<dbReference type="PANTHER" id="PTHR35981:SF2">
    <property type="entry name" value="ION TRANSPORT PEPTIDE, ISOFORM C"/>
    <property type="match status" value="1"/>
</dbReference>
<dbReference type="Proteomes" id="UP000267606">
    <property type="component" value="Unassembled WGS sequence"/>
</dbReference>
<organism evidence="7">
    <name type="scientific">Onchocerca flexuosa</name>
    <dbReference type="NCBI Taxonomy" id="387005"/>
    <lineage>
        <taxon>Eukaryota</taxon>
        <taxon>Metazoa</taxon>
        <taxon>Ecdysozoa</taxon>
        <taxon>Nematoda</taxon>
        <taxon>Chromadorea</taxon>
        <taxon>Rhabditida</taxon>
        <taxon>Spirurina</taxon>
        <taxon>Spiruromorpha</taxon>
        <taxon>Filarioidea</taxon>
        <taxon>Onchocercidae</taxon>
        <taxon>Onchocerca</taxon>
    </lineage>
</organism>
<dbReference type="GO" id="GO:0005576">
    <property type="term" value="C:extracellular region"/>
    <property type="evidence" value="ECO:0007669"/>
    <property type="project" value="InterPro"/>
</dbReference>
<dbReference type="Pfam" id="PF01147">
    <property type="entry name" value="Crust_neurohorm"/>
    <property type="match status" value="1"/>
</dbReference>
<feature type="disulfide bond" evidence="3">
    <location>
        <begin position="113"/>
        <end position="141"/>
    </location>
</feature>
<protein>
    <submittedName>
        <fullName evidence="7">Crustacean CHH/MIH/GIH neurohormone family protein</fullName>
    </submittedName>
</protein>
<dbReference type="GO" id="GO:0007623">
    <property type="term" value="P:circadian rhythm"/>
    <property type="evidence" value="ECO:0007669"/>
    <property type="project" value="TreeGrafter"/>
</dbReference>
<keyword evidence="4" id="KW-1133">Transmembrane helix</keyword>
<evidence type="ECO:0000313" key="6">
    <source>
        <dbReference type="Proteomes" id="UP000267606"/>
    </source>
</evidence>
<keyword evidence="6" id="KW-1185">Reference proteome</keyword>
<evidence type="ECO:0000313" key="5">
    <source>
        <dbReference type="EMBL" id="VDP16648.1"/>
    </source>
</evidence>
<dbReference type="Gene3D" id="1.10.2010.10">
    <property type="entry name" value="Crustacean CHH/MIH/GIH neurohormone"/>
    <property type="match status" value="1"/>
</dbReference>
<reference evidence="5 6" key="2">
    <citation type="submission" date="2018-11" db="EMBL/GenBank/DDBJ databases">
        <authorList>
            <consortium name="Pathogen Informatics"/>
        </authorList>
    </citation>
    <scope>NUCLEOTIDE SEQUENCE [LARGE SCALE GENOMIC DNA]</scope>
</reference>
<keyword evidence="4" id="KW-0812">Transmembrane</keyword>
<evidence type="ECO:0000256" key="3">
    <source>
        <dbReference type="PIRSR" id="PIRSR631098-51"/>
    </source>
</evidence>
<dbReference type="PROSITE" id="PS01250">
    <property type="entry name" value="CHH_MIH_GIH"/>
    <property type="match status" value="1"/>
</dbReference>
<comment type="similarity">
    <text evidence="1">Belongs to the arthropod CHH/MIH/GIH/VIH hormone family.</text>
</comment>
<keyword evidence="2 3" id="KW-1015">Disulfide bond</keyword>
<feature type="disulfide bond" evidence="3">
    <location>
        <begin position="94"/>
        <end position="132"/>
    </location>
</feature>
<dbReference type="EMBL" id="UZAJ01040783">
    <property type="protein sequence ID" value="VDP16648.1"/>
    <property type="molecule type" value="Genomic_DNA"/>
</dbReference>
<name>A0A183I3N1_9BILA</name>
<accession>A0A183I3N1</accession>
<evidence type="ECO:0000313" key="7">
    <source>
        <dbReference type="WBParaSite" id="OFLC_0001435101-mRNA-1"/>
    </source>
</evidence>
<dbReference type="WBParaSite" id="OFLC_0001435101-mRNA-1">
    <property type="protein sequence ID" value="OFLC_0001435101-mRNA-1"/>
    <property type="gene ID" value="OFLC_0001435101"/>
</dbReference>
<dbReference type="SUPFAM" id="SSF81778">
    <property type="entry name" value="Crustacean CHH/MIH/GIH neurohormone"/>
    <property type="match status" value="1"/>
</dbReference>
<sequence length="154" mass="18256">MFNIAIGYKGLNEMINIFGQQMCAVNSKIQRNSKRIILWFIIFTLLQLVMPVKSFIQQTYKRDKLNENVTKTLRLMDLLKRSAEKNWEEIDPNCKIYRDQSLHAVMDRVCELCHEMFSYEESSLRAECRKNCFRNKKFRTCLQIFSPSANDIGK</sequence>
<dbReference type="InterPro" id="IPR035957">
    <property type="entry name" value="Crust_neurohorm_sf"/>
</dbReference>
<evidence type="ECO:0000256" key="2">
    <source>
        <dbReference type="ARBA" id="ARBA00023157"/>
    </source>
</evidence>
<dbReference type="GO" id="GO:0005184">
    <property type="term" value="F:neuropeptide hormone activity"/>
    <property type="evidence" value="ECO:0007669"/>
    <property type="project" value="InterPro"/>
</dbReference>
<dbReference type="STRING" id="387005.A0A183I3N1"/>
<keyword evidence="4" id="KW-0472">Membrane</keyword>
<evidence type="ECO:0000256" key="1">
    <source>
        <dbReference type="ARBA" id="ARBA00005447"/>
    </source>
</evidence>
<gene>
    <name evidence="5" type="ORF">OFLC_LOCUS14346</name>
</gene>
<dbReference type="AlphaFoldDB" id="A0A183I3N1"/>
<reference evidence="7" key="1">
    <citation type="submission" date="2016-06" db="UniProtKB">
        <authorList>
            <consortium name="WormBaseParasite"/>
        </authorList>
    </citation>
    <scope>IDENTIFICATION</scope>
</reference>
<dbReference type="InterPro" id="IPR018251">
    <property type="entry name" value="Crust_neurhormone_CS"/>
</dbReference>
<proteinExistence type="inferred from homology"/>
<feature type="transmembrane region" description="Helical" evidence="4">
    <location>
        <begin position="36"/>
        <end position="56"/>
    </location>
</feature>
<evidence type="ECO:0000256" key="4">
    <source>
        <dbReference type="SAM" id="Phobius"/>
    </source>
</evidence>
<dbReference type="InterPro" id="IPR031098">
    <property type="entry name" value="Crust_neurohorm"/>
</dbReference>
<feature type="disulfide bond" evidence="3">
    <location>
        <begin position="110"/>
        <end position="128"/>
    </location>
</feature>